<keyword evidence="2" id="KW-1185">Reference proteome</keyword>
<reference evidence="1" key="1">
    <citation type="submission" date="2021-07" db="EMBL/GenBank/DDBJ databases">
        <authorList>
            <person name="Branca A.L. A."/>
        </authorList>
    </citation>
    <scope>NUCLEOTIDE SEQUENCE</scope>
</reference>
<dbReference type="AlphaFoldDB" id="A0A9W4NP22"/>
<dbReference type="Gene3D" id="1.25.40.10">
    <property type="entry name" value="Tetratricopeptide repeat domain"/>
    <property type="match status" value="1"/>
</dbReference>
<sequence length="572" mass="64710">MTEPYYDLGSYQFPVTTSSAECQTWFDRGYRWAQGFNHEEAARCFQKAIDFDESCAMAYWGFCYAKGPNYNKAWIRFDDVDLEETITAVTPFLSKAIELSSQASPPESALIHALASRFPPHHAFLLGDSPDTAKSLDHEYSQAMCTVYDKFPSHLDVSALCAEALMCITPRALWDLRTGKPKGPHTKKARRILEKAMKFPGADNYPALYHLYIHLMEMSPYPEIALPAADRLRFLAGDASHLQHMPTHIDIACGDYRRAVDSNHQAILADNKYFSRENGSVLYVMYRAHNIYVKLYSALISGRSQEALSSAALLSEILTPELLAIKSPPMADWTESYLGAKVHVMVRFGMWKEILELPIPEDTELYCSTTAMIYYGRGIALSALRRIEEANVEQQNFENARTLVPRTRLNSLPVVEADVLGIAYLMLQAEIEYRECSGDAFRTLRFATAREDALPYADPPPWMQPTRHAWGALLLEQCCFKEAEVVYREDLGIGGKLPRRQARLNNVWGLHGLHECLVRLNKHDEARSVKVRMDIALASADVKIDASCFCRLSAVEHGDILKVADYREYCCL</sequence>
<gene>
    <name evidence="1" type="ORF">PSALAMII_LOCUS6786</name>
</gene>
<dbReference type="OrthoDB" id="1099at2759"/>
<dbReference type="Proteomes" id="UP001152649">
    <property type="component" value="Unassembled WGS sequence"/>
</dbReference>
<proteinExistence type="predicted"/>
<comment type="caution">
    <text evidence="1">The sequence shown here is derived from an EMBL/GenBank/DDBJ whole genome shotgun (WGS) entry which is preliminary data.</text>
</comment>
<evidence type="ECO:0008006" key="3">
    <source>
        <dbReference type="Google" id="ProtNLM"/>
    </source>
</evidence>
<dbReference type="InterPro" id="IPR011990">
    <property type="entry name" value="TPR-like_helical_dom_sf"/>
</dbReference>
<evidence type="ECO:0000313" key="1">
    <source>
        <dbReference type="EMBL" id="CAG8391293.1"/>
    </source>
</evidence>
<dbReference type="SUPFAM" id="SSF48452">
    <property type="entry name" value="TPR-like"/>
    <property type="match status" value="1"/>
</dbReference>
<name>A0A9W4NP22_9EURO</name>
<protein>
    <recommendedName>
        <fullName evidence="3">TPR domain protein</fullName>
    </recommendedName>
</protein>
<accession>A0A9W4NP22</accession>
<organism evidence="1 2">
    <name type="scientific">Penicillium salamii</name>
    <dbReference type="NCBI Taxonomy" id="1612424"/>
    <lineage>
        <taxon>Eukaryota</taxon>
        <taxon>Fungi</taxon>
        <taxon>Dikarya</taxon>
        <taxon>Ascomycota</taxon>
        <taxon>Pezizomycotina</taxon>
        <taxon>Eurotiomycetes</taxon>
        <taxon>Eurotiomycetidae</taxon>
        <taxon>Eurotiales</taxon>
        <taxon>Aspergillaceae</taxon>
        <taxon>Penicillium</taxon>
    </lineage>
</organism>
<dbReference type="PANTHER" id="PTHR45588:SF1">
    <property type="entry name" value="WW DOMAIN-CONTAINING PROTEIN"/>
    <property type="match status" value="1"/>
</dbReference>
<dbReference type="EMBL" id="CAJVPG010000321">
    <property type="protein sequence ID" value="CAG8391293.1"/>
    <property type="molecule type" value="Genomic_DNA"/>
</dbReference>
<dbReference type="PANTHER" id="PTHR45588">
    <property type="entry name" value="TPR DOMAIN-CONTAINING PROTEIN"/>
    <property type="match status" value="1"/>
</dbReference>
<evidence type="ECO:0000313" key="2">
    <source>
        <dbReference type="Proteomes" id="UP001152649"/>
    </source>
</evidence>